<reference evidence="3 4" key="1">
    <citation type="submission" date="2016-01" db="EMBL/GenBank/DDBJ databases">
        <authorList>
            <person name="Peeters C."/>
        </authorList>
    </citation>
    <scope>NUCLEOTIDE SEQUENCE [LARGE SCALE GENOMIC DNA]</scope>
    <source>
        <strain evidence="3">LMG 29315</strain>
    </source>
</reference>
<evidence type="ECO:0000259" key="2">
    <source>
        <dbReference type="SMART" id="SM00912"/>
    </source>
</evidence>
<dbReference type="PANTHER" id="PTHR12338:SF5">
    <property type="entry name" value="ANTIGEN 43-RELATED"/>
    <property type="match status" value="1"/>
</dbReference>
<dbReference type="AlphaFoldDB" id="A0A658QTD2"/>
<dbReference type="Pfam" id="PF05860">
    <property type="entry name" value="TPS"/>
    <property type="match status" value="1"/>
</dbReference>
<feature type="transmembrane region" description="Helical" evidence="1">
    <location>
        <begin position="36"/>
        <end position="55"/>
    </location>
</feature>
<dbReference type="PANTHER" id="PTHR12338">
    <property type="entry name" value="AUTOTRANSPORTER"/>
    <property type="match status" value="1"/>
</dbReference>
<dbReference type="RefSeq" id="WP_342065419.1">
    <property type="nucleotide sequence ID" value="NZ_FCNV02000002.1"/>
</dbReference>
<evidence type="ECO:0000313" key="3">
    <source>
        <dbReference type="EMBL" id="SAL19786.1"/>
    </source>
</evidence>
<keyword evidence="4" id="KW-1185">Reference proteome</keyword>
<dbReference type="EMBL" id="FCNV02000002">
    <property type="protein sequence ID" value="SAL19786.1"/>
    <property type="molecule type" value="Genomic_DNA"/>
</dbReference>
<proteinExistence type="predicted"/>
<keyword evidence="1" id="KW-0812">Transmembrane</keyword>
<dbReference type="InterPro" id="IPR008638">
    <property type="entry name" value="FhaB/CdiA-like_TPS"/>
</dbReference>
<accession>A0A658QTD2</accession>
<evidence type="ECO:0000256" key="1">
    <source>
        <dbReference type="SAM" id="Phobius"/>
    </source>
</evidence>
<comment type="caution">
    <text evidence="3">The sequence shown here is derived from an EMBL/GenBank/DDBJ whole genome shotgun (WGS) entry which is preliminary data.</text>
</comment>
<dbReference type="InterPro" id="IPR012334">
    <property type="entry name" value="Pectin_lyas_fold"/>
</dbReference>
<keyword evidence="1" id="KW-1133">Transmembrane helix</keyword>
<sequence>MRHSVNLLASAFQTGHHAGTASTFPNTYAPGFKMRALSVLVAIASGSFALAAMAAPPLPQGGHFVAGSGTIAQSGANMNITQSGSRGIIDWNSFSIGSGRTVSINNGTGATLNRVTGNDVSSIFGTLRGTGTVYLINPHGVVIGPQGVVSTGGHFVASTLDINNDDFAASYQTTFTGNSNADVINLGKISSTGGNVFLIGANKVVNAGRIDAPQGSAGLVAGRSVSLVDTGYDQQIGVAVGSHGTAANAGEVQAAVISLQAADGNIFALAGHTAALRATGTATRDGHVWLVAESGTVDARGANISAHNGDGSPASVDLNGKDVRISGATISADKLNITTGEFTADAATANTLASNLNRGTSITVNADGTDGTSGANGKGDIAVQSNVRWNGASALTLNAAHSVTIAPQVTIANAGSGSLKLYADAHAFDNGGSVTNRGTIDWSRSTGAVAVLFDMNGSNTPGTVRVNPSWSAAPYSGLVTQYTAYRLVNSVADLRAVKSDLAGTYALGSSFALDGAADVGDIGTAAKPFTGQFDGMGHVPVGLDLTGNASGLFGVVGAGGVLRNFVLADTTATSSSAALGLLVGVNSGYLVNVGATGVVRSTGNATSVAGGLVGENHGRIEQSWAGANISGANETGGLVGRNDGRITTSYALGSATGGAQGAVGGLVGVNNGAIVQSYAQAWLSGGAAMGGLVGSNTGGIGQSYSSSTLTVGAGKAGGIAGSNRGSIDANVFWNKQSSGALAAVGAGTAVAPSTGLTDAQMGDRASYGPTWDFSTRGAWSMPDGSLTPALRWASGS</sequence>
<dbReference type="InterPro" id="IPR050909">
    <property type="entry name" value="Bact_Autotransporter_VF"/>
</dbReference>
<keyword evidence="1" id="KW-0472">Membrane</keyword>
<dbReference type="SUPFAM" id="SSF51126">
    <property type="entry name" value="Pectin lyase-like"/>
    <property type="match status" value="1"/>
</dbReference>
<dbReference type="InterPro" id="IPR011050">
    <property type="entry name" value="Pectin_lyase_fold/virulence"/>
</dbReference>
<dbReference type="Gene3D" id="2.160.20.10">
    <property type="entry name" value="Single-stranded right-handed beta-helix, Pectin lyase-like"/>
    <property type="match status" value="1"/>
</dbReference>
<gene>
    <name evidence="3" type="ORF">AWB72_01254</name>
</gene>
<dbReference type="NCBIfam" id="TIGR01901">
    <property type="entry name" value="adhes_NPXG"/>
    <property type="match status" value="1"/>
</dbReference>
<dbReference type="SMART" id="SM00912">
    <property type="entry name" value="Haemagg_act"/>
    <property type="match status" value="1"/>
</dbReference>
<evidence type="ECO:0000313" key="4">
    <source>
        <dbReference type="Proteomes" id="UP000198263"/>
    </source>
</evidence>
<name>A0A658QTD2_9BURK</name>
<feature type="domain" description="Filamentous haemagglutinin FhaB/tRNA nuclease CdiA-like TPS" evidence="2">
    <location>
        <begin position="55"/>
        <end position="166"/>
    </location>
</feature>
<protein>
    <submittedName>
        <fullName evidence="3">Filamentous hemagglutinin-like protein</fullName>
    </submittedName>
</protein>
<dbReference type="Proteomes" id="UP000198263">
    <property type="component" value="Unassembled WGS sequence"/>
</dbReference>
<organism evidence="3 4">
    <name type="scientific">Caballeronia concitans</name>
    <dbReference type="NCBI Taxonomy" id="1777133"/>
    <lineage>
        <taxon>Bacteria</taxon>
        <taxon>Pseudomonadati</taxon>
        <taxon>Pseudomonadota</taxon>
        <taxon>Betaproteobacteria</taxon>
        <taxon>Burkholderiales</taxon>
        <taxon>Burkholderiaceae</taxon>
        <taxon>Caballeronia</taxon>
    </lineage>
</organism>
<dbReference type="Gene3D" id="2.160.20.110">
    <property type="match status" value="1"/>
</dbReference>